<comment type="subunit">
    <text evidence="8">Homotetramer.</text>
</comment>
<organism evidence="10 11">
    <name type="scientific">Butyrivibrio hungatei</name>
    <dbReference type="NCBI Taxonomy" id="185008"/>
    <lineage>
        <taxon>Bacteria</taxon>
        <taxon>Bacillati</taxon>
        <taxon>Bacillota</taxon>
        <taxon>Clostridia</taxon>
        <taxon>Lachnospirales</taxon>
        <taxon>Lachnospiraceae</taxon>
        <taxon>Butyrivibrio</taxon>
    </lineage>
</organism>
<feature type="binding site" evidence="7">
    <location>
        <position position="90"/>
    </location>
    <ligand>
        <name>NADP(+)</name>
        <dbReference type="ChEBI" id="CHEBI:58349"/>
    </ligand>
</feature>
<feature type="binding site" evidence="7">
    <location>
        <position position="188"/>
    </location>
    <ligand>
        <name>NADP(+)</name>
        <dbReference type="ChEBI" id="CHEBI:58349"/>
    </ligand>
</feature>
<comment type="function">
    <text evidence="8">Catalyzes the NADPH-dependent reduction of beta-ketoacyl-ACP substrates to beta-hydroxyacyl-ACP products, the first reductive step in the elongation cycle of fatty acid biosynthesis.</text>
</comment>
<feature type="binding site" evidence="7">
    <location>
        <begin position="155"/>
        <end position="159"/>
    </location>
    <ligand>
        <name>NADP(+)</name>
        <dbReference type="ChEBI" id="CHEBI:58349"/>
    </ligand>
</feature>
<evidence type="ECO:0000313" key="10">
    <source>
        <dbReference type="EMBL" id="AOZ94988.1"/>
    </source>
</evidence>
<dbReference type="CDD" id="cd05333">
    <property type="entry name" value="BKR_SDR_c"/>
    <property type="match status" value="1"/>
</dbReference>
<evidence type="ECO:0000313" key="11">
    <source>
        <dbReference type="Proteomes" id="UP000179284"/>
    </source>
</evidence>
<dbReference type="Proteomes" id="UP000179284">
    <property type="component" value="Chromosome II"/>
</dbReference>
<dbReference type="GO" id="GO:0051287">
    <property type="term" value="F:NAD binding"/>
    <property type="evidence" value="ECO:0007669"/>
    <property type="project" value="UniProtKB-UniRule"/>
</dbReference>
<dbReference type="RefSeq" id="WP_071174816.1">
    <property type="nucleotide sequence ID" value="NZ_CP017830.1"/>
</dbReference>
<dbReference type="EMBL" id="CP017830">
    <property type="protein sequence ID" value="AOZ94988.1"/>
    <property type="molecule type" value="Genomic_DNA"/>
</dbReference>
<evidence type="ECO:0000256" key="1">
    <source>
        <dbReference type="ARBA" id="ARBA00006484"/>
    </source>
</evidence>
<dbReference type="UniPathway" id="UPA00094"/>
<feature type="domain" description="Ketoreductase" evidence="9">
    <location>
        <begin position="6"/>
        <end position="191"/>
    </location>
</feature>
<evidence type="ECO:0000256" key="7">
    <source>
        <dbReference type="PIRSR" id="PIRSR611284-2"/>
    </source>
</evidence>
<comment type="catalytic activity">
    <reaction evidence="5 8">
        <text>a (3R)-hydroxyacyl-[ACP] + NADP(+) = a 3-oxoacyl-[ACP] + NADPH + H(+)</text>
        <dbReference type="Rhea" id="RHEA:17397"/>
        <dbReference type="Rhea" id="RHEA-COMP:9916"/>
        <dbReference type="Rhea" id="RHEA-COMP:9945"/>
        <dbReference type="ChEBI" id="CHEBI:15378"/>
        <dbReference type="ChEBI" id="CHEBI:57783"/>
        <dbReference type="ChEBI" id="CHEBI:58349"/>
        <dbReference type="ChEBI" id="CHEBI:78776"/>
        <dbReference type="ChEBI" id="CHEBI:78827"/>
        <dbReference type="EC" id="1.1.1.100"/>
    </reaction>
</comment>
<dbReference type="InterPro" id="IPR011284">
    <property type="entry name" value="3oxo_ACP_reduc"/>
</dbReference>
<dbReference type="PANTHER" id="PTHR42760">
    <property type="entry name" value="SHORT-CHAIN DEHYDROGENASES/REDUCTASES FAMILY MEMBER"/>
    <property type="match status" value="1"/>
</dbReference>
<evidence type="ECO:0000256" key="6">
    <source>
        <dbReference type="PIRSR" id="PIRSR611284-1"/>
    </source>
</evidence>
<dbReference type="PRINTS" id="PR00081">
    <property type="entry name" value="GDHRDH"/>
</dbReference>
<dbReference type="KEGG" id="bhu:bhn_III040"/>
<evidence type="ECO:0000256" key="5">
    <source>
        <dbReference type="ARBA" id="ARBA00048508"/>
    </source>
</evidence>
<name>A0A1D9NX89_9FIRM</name>
<dbReference type="Gene3D" id="3.40.50.720">
    <property type="entry name" value="NAD(P)-binding Rossmann-like Domain"/>
    <property type="match status" value="1"/>
</dbReference>
<dbReference type="InterPro" id="IPR002347">
    <property type="entry name" value="SDR_fam"/>
</dbReference>
<keyword evidence="8" id="KW-0444">Lipid biosynthesis</keyword>
<dbReference type="GO" id="GO:0004316">
    <property type="term" value="F:3-oxoacyl-[acyl-carrier-protein] reductase (NADPH) activity"/>
    <property type="evidence" value="ECO:0007669"/>
    <property type="project" value="UniProtKB-UniRule"/>
</dbReference>
<evidence type="ECO:0000256" key="8">
    <source>
        <dbReference type="RuleBase" id="RU366074"/>
    </source>
</evidence>
<keyword evidence="3 7" id="KW-0521">NADP</keyword>
<feature type="binding site" evidence="7">
    <location>
        <begin position="12"/>
        <end position="15"/>
    </location>
    <ligand>
        <name>NADP(+)</name>
        <dbReference type="ChEBI" id="CHEBI:58349"/>
    </ligand>
</feature>
<accession>A0A1D9NX89</accession>
<reference evidence="11" key="1">
    <citation type="submission" date="2016-10" db="EMBL/GenBank/DDBJ databases">
        <title>The complete genome sequence of the rumen bacterium Butyrivibrio hungatei MB2003.</title>
        <authorList>
            <person name="Palevich N."/>
            <person name="Kelly W.J."/>
            <person name="Leahy S.C."/>
            <person name="Altermann E."/>
            <person name="Rakonjac J."/>
            <person name="Attwood G.T."/>
        </authorList>
    </citation>
    <scope>NUCLEOTIDE SEQUENCE [LARGE SCALE GENOMIC DNA]</scope>
    <source>
        <strain evidence="11">MB2003</strain>
    </source>
</reference>
<keyword evidence="11" id="KW-1185">Reference proteome</keyword>
<keyword evidence="8" id="KW-0276">Fatty acid metabolism</keyword>
<dbReference type="Pfam" id="PF13561">
    <property type="entry name" value="adh_short_C2"/>
    <property type="match status" value="1"/>
</dbReference>
<keyword evidence="4 8" id="KW-0560">Oxidoreductase</keyword>
<dbReference type="PANTHER" id="PTHR42760:SF83">
    <property type="entry name" value="(3R)-3-HYDROXYACYL-COA DEHYDROGENASE"/>
    <property type="match status" value="1"/>
</dbReference>
<dbReference type="FunFam" id="3.40.50.720:FF:000115">
    <property type="entry name" value="3-oxoacyl-[acyl-carrier-protein] reductase FabG"/>
    <property type="match status" value="1"/>
</dbReference>
<feature type="active site" description="Proton acceptor" evidence="6">
    <location>
        <position position="155"/>
    </location>
</feature>
<keyword evidence="8" id="KW-0275">Fatty acid biosynthesis</keyword>
<protein>
    <recommendedName>
        <fullName evidence="2 8">3-oxoacyl-[acyl-carrier-protein] reductase</fullName>
        <ecNumber evidence="2 8">1.1.1.100</ecNumber>
    </recommendedName>
</protein>
<dbReference type="GO" id="GO:0048038">
    <property type="term" value="F:quinone binding"/>
    <property type="evidence" value="ECO:0007669"/>
    <property type="project" value="TreeGrafter"/>
</dbReference>
<dbReference type="SMART" id="SM00822">
    <property type="entry name" value="PKS_KR"/>
    <property type="match status" value="1"/>
</dbReference>
<dbReference type="SUPFAM" id="SSF51735">
    <property type="entry name" value="NAD(P)-binding Rossmann-fold domains"/>
    <property type="match status" value="1"/>
</dbReference>
<gene>
    <name evidence="10" type="ORF">bhn_III040</name>
</gene>
<proteinExistence type="inferred from homology"/>
<evidence type="ECO:0000256" key="3">
    <source>
        <dbReference type="ARBA" id="ARBA00022857"/>
    </source>
</evidence>
<dbReference type="PRINTS" id="PR00080">
    <property type="entry name" value="SDRFAMILY"/>
</dbReference>
<dbReference type="NCBIfam" id="NF005559">
    <property type="entry name" value="PRK07231.1"/>
    <property type="match status" value="1"/>
</dbReference>
<dbReference type="PROSITE" id="PS00061">
    <property type="entry name" value="ADH_SHORT"/>
    <property type="match status" value="1"/>
</dbReference>
<dbReference type="InterPro" id="IPR057326">
    <property type="entry name" value="KR_dom"/>
</dbReference>
<dbReference type="NCBIfam" id="NF009466">
    <property type="entry name" value="PRK12826.1-2"/>
    <property type="match status" value="1"/>
</dbReference>
<dbReference type="InterPro" id="IPR036291">
    <property type="entry name" value="NAD(P)-bd_dom_sf"/>
</dbReference>
<evidence type="ECO:0000256" key="4">
    <source>
        <dbReference type="ARBA" id="ARBA00023002"/>
    </source>
</evidence>
<dbReference type="AlphaFoldDB" id="A0A1D9NX89"/>
<comment type="pathway">
    <text evidence="8">Lipid metabolism; fatty acid biosynthesis.</text>
</comment>
<dbReference type="GO" id="GO:0006633">
    <property type="term" value="P:fatty acid biosynthetic process"/>
    <property type="evidence" value="ECO:0007669"/>
    <property type="project" value="UniProtKB-UniPathway"/>
</dbReference>
<evidence type="ECO:0000256" key="2">
    <source>
        <dbReference type="ARBA" id="ARBA00012948"/>
    </source>
</evidence>
<dbReference type="EC" id="1.1.1.100" evidence="2 8"/>
<comment type="similarity">
    <text evidence="1 8">Belongs to the short-chain dehydrogenases/reductases (SDR) family.</text>
</comment>
<dbReference type="NCBIfam" id="TIGR01830">
    <property type="entry name" value="3oxo_ACP_reduc"/>
    <property type="match status" value="1"/>
</dbReference>
<sequence>MMLEGKVAVISGGTRGIGNAIAWKFAEQGANLALIATRDSERNKKAVKELSETGRDVRLYICDVKDPEQVVSVAEEILADFGTVDVLVNNAGITRDNLLPSLSVMDIDDVIDVNLKGTIYLTRAFVRSFVKQRHGNIVNISSVVGLMGNKGQANYAASKAGIIGFTKTVAKEYGRRNIRCNAIAPGYIQTEMTAALKEDQTNEIAKQLPLGRLGQPEDVADLALFLAGDSSRYITGEVIKVDGGMYV</sequence>
<evidence type="ECO:0000259" key="9">
    <source>
        <dbReference type="SMART" id="SM00822"/>
    </source>
</evidence>
<keyword evidence="8" id="KW-0443">Lipid metabolism</keyword>
<dbReference type="InterPro" id="IPR020904">
    <property type="entry name" value="Sc_DH/Rdtase_CS"/>
</dbReference>